<dbReference type="FunFam" id="1.10.10.2830:FF:000001">
    <property type="entry name" value="Chromosome partitioning protein ParB"/>
    <property type="match status" value="1"/>
</dbReference>
<dbReference type="GO" id="GO:0003677">
    <property type="term" value="F:DNA binding"/>
    <property type="evidence" value="ECO:0007669"/>
    <property type="project" value="UniProtKB-KW"/>
</dbReference>
<dbReference type="SUPFAM" id="SSF109709">
    <property type="entry name" value="KorB DNA-binding domain-like"/>
    <property type="match status" value="1"/>
</dbReference>
<dbReference type="InterPro" id="IPR004437">
    <property type="entry name" value="ParB/RepB/Spo0J"/>
</dbReference>
<dbReference type="GO" id="GO:0005694">
    <property type="term" value="C:chromosome"/>
    <property type="evidence" value="ECO:0007669"/>
    <property type="project" value="TreeGrafter"/>
</dbReference>
<dbReference type="KEGG" id="drm:Dred_3320"/>
<feature type="domain" description="ParB-like N-terminal" evidence="5">
    <location>
        <begin position="39"/>
        <end position="129"/>
    </location>
</feature>
<evidence type="ECO:0000313" key="6">
    <source>
        <dbReference type="EMBL" id="ABO51820.1"/>
    </source>
</evidence>
<dbReference type="Pfam" id="PF17762">
    <property type="entry name" value="HTH_ParB"/>
    <property type="match status" value="1"/>
</dbReference>
<dbReference type="GO" id="GO:0045881">
    <property type="term" value="P:positive regulation of sporulation resulting in formation of a cellular spore"/>
    <property type="evidence" value="ECO:0007669"/>
    <property type="project" value="TreeGrafter"/>
</dbReference>
<proteinExistence type="inferred from homology"/>
<keyword evidence="7" id="KW-1185">Reference proteome</keyword>
<evidence type="ECO:0000256" key="2">
    <source>
        <dbReference type="ARBA" id="ARBA00006295"/>
    </source>
</evidence>
<dbReference type="Gene3D" id="1.10.10.2830">
    <property type="match status" value="1"/>
</dbReference>
<dbReference type="Pfam" id="PF02195">
    <property type="entry name" value="ParB_N"/>
    <property type="match status" value="1"/>
</dbReference>
<dbReference type="Pfam" id="PF23552">
    <property type="entry name" value="ParB_C"/>
    <property type="match status" value="1"/>
</dbReference>
<keyword evidence="4 6" id="KW-0238">DNA-binding</keyword>
<sequence length="302" mass="34320">MSKKRGLGKGLQALMPITPITPTVHDTSNEFESDKGVLKEIKVSDIKPNPKQPRLRIDPDKLQELVDSIKEYGVVQPVVVRTQPGGGYELIAGERRWRACQQLGMEHIPAVIREYGELQSAAIALIENLQRENLNPLEEATAYRRLMDEFQLTQDQVSQRVGKSRPQITNMVRLLSLPNEIKVKLSNGEISVGHARPLLVLDSKNKQIELCELIIKRQLSVRQVEELIKSILEKEVTKEEPKKDKPKDPQIMDIEDQLRSTLGTKVQIKTTKHGGRIEINYYNDADLTRLLELLINDDKLMA</sequence>
<dbReference type="Proteomes" id="UP000001556">
    <property type="component" value="Chromosome"/>
</dbReference>
<dbReference type="SUPFAM" id="SSF110849">
    <property type="entry name" value="ParB/Sulfiredoxin"/>
    <property type="match status" value="1"/>
</dbReference>
<dbReference type="InterPro" id="IPR036086">
    <property type="entry name" value="ParB/Sulfiredoxin_sf"/>
</dbReference>
<dbReference type="RefSeq" id="WP_011879605.1">
    <property type="nucleotide sequence ID" value="NC_009253.1"/>
</dbReference>
<accession>A4J9R7</accession>
<dbReference type="FunFam" id="3.90.1530.30:FF:000001">
    <property type="entry name" value="Chromosome partitioning protein ParB"/>
    <property type="match status" value="1"/>
</dbReference>
<comment type="subcellular location">
    <subcellularLocation>
        <location evidence="1">Cytoplasm</location>
        <location evidence="1">Nucleoid</location>
    </subcellularLocation>
</comment>
<dbReference type="HOGENOM" id="CLU_023853_0_0_9"/>
<keyword evidence="3" id="KW-0159">Chromosome partition</keyword>
<evidence type="ECO:0000256" key="4">
    <source>
        <dbReference type="ARBA" id="ARBA00023125"/>
    </source>
</evidence>
<dbReference type="PANTHER" id="PTHR33375:SF1">
    <property type="entry name" value="CHROMOSOME-PARTITIONING PROTEIN PARB-RELATED"/>
    <property type="match status" value="1"/>
</dbReference>
<evidence type="ECO:0000256" key="1">
    <source>
        <dbReference type="ARBA" id="ARBA00004453"/>
    </source>
</evidence>
<dbReference type="CDD" id="cd16393">
    <property type="entry name" value="SPO0J_N"/>
    <property type="match status" value="1"/>
</dbReference>
<dbReference type="GO" id="GO:0007059">
    <property type="term" value="P:chromosome segregation"/>
    <property type="evidence" value="ECO:0007669"/>
    <property type="project" value="UniProtKB-KW"/>
</dbReference>
<comment type="similarity">
    <text evidence="2">Belongs to the ParB family.</text>
</comment>
<dbReference type="PANTHER" id="PTHR33375">
    <property type="entry name" value="CHROMOSOME-PARTITIONING PROTEIN PARB-RELATED"/>
    <property type="match status" value="1"/>
</dbReference>
<dbReference type="InterPro" id="IPR057240">
    <property type="entry name" value="ParB_dimer_C"/>
</dbReference>
<name>A4J9R7_DESRM</name>
<reference evidence="6 7" key="1">
    <citation type="submission" date="2007-03" db="EMBL/GenBank/DDBJ databases">
        <title>Complete sequence of Desulfotomaculum reducens MI-1.</title>
        <authorList>
            <consortium name="US DOE Joint Genome Institute"/>
            <person name="Copeland A."/>
            <person name="Lucas S."/>
            <person name="Lapidus A."/>
            <person name="Barry K."/>
            <person name="Detter J.C."/>
            <person name="Glavina del Rio T."/>
            <person name="Hammon N."/>
            <person name="Israni S."/>
            <person name="Dalin E."/>
            <person name="Tice H."/>
            <person name="Pitluck S."/>
            <person name="Sims D."/>
            <person name="Brettin T."/>
            <person name="Bruce D."/>
            <person name="Han C."/>
            <person name="Tapia R."/>
            <person name="Schmutz J."/>
            <person name="Larimer F."/>
            <person name="Land M."/>
            <person name="Hauser L."/>
            <person name="Kyrpides N."/>
            <person name="Kim E."/>
            <person name="Tebo B.M."/>
            <person name="Richardson P."/>
        </authorList>
    </citation>
    <scope>NUCLEOTIDE SEQUENCE [LARGE SCALE GENOMIC DNA]</scope>
    <source>
        <strain evidence="6 7">MI-1</strain>
    </source>
</reference>
<dbReference type="InterPro" id="IPR050336">
    <property type="entry name" value="Chromosome_partition/occlusion"/>
</dbReference>
<dbReference type="STRING" id="349161.Dred_3320"/>
<dbReference type="Gene3D" id="3.90.1530.30">
    <property type="match status" value="1"/>
</dbReference>
<dbReference type="SMART" id="SM00470">
    <property type="entry name" value="ParB"/>
    <property type="match status" value="1"/>
</dbReference>
<evidence type="ECO:0000256" key="3">
    <source>
        <dbReference type="ARBA" id="ARBA00022829"/>
    </source>
</evidence>
<dbReference type="InterPro" id="IPR003115">
    <property type="entry name" value="ParB_N"/>
</dbReference>
<dbReference type="EMBL" id="CP000612">
    <property type="protein sequence ID" value="ABO51820.1"/>
    <property type="molecule type" value="Genomic_DNA"/>
</dbReference>
<dbReference type="NCBIfam" id="TIGR00180">
    <property type="entry name" value="parB_part"/>
    <property type="match status" value="1"/>
</dbReference>
<protein>
    <submittedName>
        <fullName evidence="6">Chromosome segregation DNA-binding protein</fullName>
    </submittedName>
</protein>
<dbReference type="eggNOG" id="COG1475">
    <property type="taxonomic scope" value="Bacteria"/>
</dbReference>
<gene>
    <name evidence="6" type="ordered locus">Dred_3320</name>
</gene>
<evidence type="ECO:0000313" key="7">
    <source>
        <dbReference type="Proteomes" id="UP000001556"/>
    </source>
</evidence>
<dbReference type="OrthoDB" id="9802051at2"/>
<dbReference type="AlphaFoldDB" id="A4J9R7"/>
<organism evidence="6 7">
    <name type="scientific">Desulforamulus reducens (strain ATCC BAA-1160 / DSM 100696 / MI-1)</name>
    <name type="common">Desulfotomaculum reducens</name>
    <dbReference type="NCBI Taxonomy" id="349161"/>
    <lineage>
        <taxon>Bacteria</taxon>
        <taxon>Bacillati</taxon>
        <taxon>Bacillota</taxon>
        <taxon>Clostridia</taxon>
        <taxon>Eubacteriales</taxon>
        <taxon>Peptococcaceae</taxon>
        <taxon>Desulforamulus</taxon>
    </lineage>
</organism>
<evidence type="ECO:0000259" key="5">
    <source>
        <dbReference type="SMART" id="SM00470"/>
    </source>
</evidence>
<dbReference type="GO" id="GO:0009295">
    <property type="term" value="C:nucleoid"/>
    <property type="evidence" value="ECO:0007669"/>
    <property type="project" value="UniProtKB-SubCell"/>
</dbReference>
<dbReference type="InterPro" id="IPR041468">
    <property type="entry name" value="HTH_ParB/Spo0J"/>
</dbReference>